<dbReference type="OrthoDB" id="2122657at2759"/>
<dbReference type="InterPro" id="IPR032867">
    <property type="entry name" value="DYW_dom"/>
</dbReference>
<evidence type="ECO:0000313" key="5">
    <source>
        <dbReference type="EMBL" id="CAA0836067.1"/>
    </source>
</evidence>
<keyword evidence="6" id="KW-1185">Reference proteome</keyword>
<dbReference type="InterPro" id="IPR002885">
    <property type="entry name" value="PPR_rpt"/>
</dbReference>
<keyword evidence="2" id="KW-0677">Repeat</keyword>
<protein>
    <submittedName>
        <fullName evidence="5">Pentatricopeptide repeat-containing protein</fullName>
    </submittedName>
</protein>
<comment type="similarity">
    <text evidence="1">Belongs to the PPR family. PCMP-H subfamily.</text>
</comment>
<dbReference type="InterPro" id="IPR046848">
    <property type="entry name" value="E_motif"/>
</dbReference>
<dbReference type="NCBIfam" id="TIGR00756">
    <property type="entry name" value="PPR"/>
    <property type="match status" value="5"/>
</dbReference>
<dbReference type="Proteomes" id="UP001153555">
    <property type="component" value="Unassembled WGS sequence"/>
</dbReference>
<dbReference type="GO" id="GO:0008270">
    <property type="term" value="F:zinc ion binding"/>
    <property type="evidence" value="ECO:0007669"/>
    <property type="project" value="InterPro"/>
</dbReference>
<gene>
    <name evidence="5" type="ORF">SHERM_03196</name>
</gene>
<dbReference type="FunFam" id="1.25.40.10:FF:001093">
    <property type="entry name" value="Pentatricopeptide repeat-containing protein At2g34400"/>
    <property type="match status" value="1"/>
</dbReference>
<dbReference type="GO" id="GO:0009451">
    <property type="term" value="P:RNA modification"/>
    <property type="evidence" value="ECO:0007669"/>
    <property type="project" value="InterPro"/>
</dbReference>
<evidence type="ECO:0000256" key="2">
    <source>
        <dbReference type="ARBA" id="ARBA00022737"/>
    </source>
</evidence>
<dbReference type="Pfam" id="PF01535">
    <property type="entry name" value="PPR"/>
    <property type="match status" value="5"/>
</dbReference>
<dbReference type="Pfam" id="PF14432">
    <property type="entry name" value="DYW_deaminase"/>
    <property type="match status" value="1"/>
</dbReference>
<evidence type="ECO:0000259" key="4">
    <source>
        <dbReference type="Pfam" id="PF14432"/>
    </source>
</evidence>
<feature type="repeat" description="PPR" evidence="3">
    <location>
        <begin position="233"/>
        <end position="267"/>
    </location>
</feature>
<dbReference type="PANTHER" id="PTHR47926">
    <property type="entry name" value="PENTATRICOPEPTIDE REPEAT-CONTAINING PROTEIN"/>
    <property type="match status" value="1"/>
</dbReference>
<evidence type="ECO:0000313" key="6">
    <source>
        <dbReference type="Proteomes" id="UP001153555"/>
    </source>
</evidence>
<dbReference type="Pfam" id="PF13041">
    <property type="entry name" value="PPR_2"/>
    <property type="match status" value="2"/>
</dbReference>
<evidence type="ECO:0000256" key="1">
    <source>
        <dbReference type="ARBA" id="ARBA00006643"/>
    </source>
</evidence>
<dbReference type="InterPro" id="IPR011990">
    <property type="entry name" value="TPR-like_helical_dom_sf"/>
</dbReference>
<dbReference type="PROSITE" id="PS51375">
    <property type="entry name" value="PPR"/>
    <property type="match status" value="3"/>
</dbReference>
<name>A0A9N7NSP0_STRHE</name>
<sequence length="648" mass="72147">MNSAEQFCTSLLNNCRTLKSLHQFQARATKTGLETNPLVAGKLLLHCAVNLSGGLDHARLLLLRAPNPDPFMYNAVIRGFSDSDSPRDSISTFSLMLRALDTPPDSFSLAFALKAAANMRCFRTGGQLHGQALARGLGAHLFVGTTLISVYAECGCPESARKVFDEIPEPNTVTWNALVTSFFRRGDIENAKRVFDQMPEKNMVSYNSMLAGYMRLGEVDRARKLFDEMPVRDDVSWNTMIVGLGQHGFFDEAFGFFRKFHVMGMEPNEVSLTGVLSACSHSGALEFAKILHGFIEKVGLFSITSVNNALIDTYSKSGGVDMARSIFNSMPGKKSVVSWTSMLVGLAMQGHGEEALALFYEMEKSGTGPDGVSFVAILYACSHAGLVEEGREVFDKMTRVYNIDPEIEHYGCMVDLYGRAGRLIEAYDFIIQMPIPANDIIWRTLLGACGFYGNLNLATRVKEKLFELDPNNSGDHVLLSNIYAVKGKWDDVANVRRSMTDLNLSKIPGWSMIEVDKAMYTFTAGGKRDDDDDVMHEAYRKLDEIMSRIRVEGGYVPEVVSVVLHDVEEEEKEGSVIAHSEKLAVAFGMSRLRKGSVFLRIVKNLRVCKDCHNVMRLISKVYGLEIVLRDRSRFHGFKNGVCSCRDYW</sequence>
<comment type="caution">
    <text evidence="5">The sequence shown here is derived from an EMBL/GenBank/DDBJ whole genome shotgun (WGS) entry which is preliminary data.</text>
</comment>
<organism evidence="5 6">
    <name type="scientific">Striga hermonthica</name>
    <name type="common">Purple witchweed</name>
    <name type="synonym">Buchnera hermonthica</name>
    <dbReference type="NCBI Taxonomy" id="68872"/>
    <lineage>
        <taxon>Eukaryota</taxon>
        <taxon>Viridiplantae</taxon>
        <taxon>Streptophyta</taxon>
        <taxon>Embryophyta</taxon>
        <taxon>Tracheophyta</taxon>
        <taxon>Spermatophyta</taxon>
        <taxon>Magnoliopsida</taxon>
        <taxon>eudicotyledons</taxon>
        <taxon>Gunneridae</taxon>
        <taxon>Pentapetalae</taxon>
        <taxon>asterids</taxon>
        <taxon>lamiids</taxon>
        <taxon>Lamiales</taxon>
        <taxon>Orobanchaceae</taxon>
        <taxon>Buchnereae</taxon>
        <taxon>Striga</taxon>
    </lineage>
</organism>
<dbReference type="GO" id="GO:0003723">
    <property type="term" value="F:RNA binding"/>
    <property type="evidence" value="ECO:0007669"/>
    <property type="project" value="InterPro"/>
</dbReference>
<feature type="repeat" description="PPR" evidence="3">
    <location>
        <begin position="171"/>
        <end position="205"/>
    </location>
</feature>
<feature type="repeat" description="PPR" evidence="3">
    <location>
        <begin position="335"/>
        <end position="369"/>
    </location>
</feature>
<dbReference type="Gene3D" id="1.25.40.10">
    <property type="entry name" value="Tetratricopeptide repeat domain"/>
    <property type="match status" value="3"/>
</dbReference>
<dbReference type="FunFam" id="1.25.40.10:FF:000934">
    <property type="entry name" value="Pentatricopeptide repeat-containing protein"/>
    <property type="match status" value="1"/>
</dbReference>
<dbReference type="PANTHER" id="PTHR47926:SF411">
    <property type="entry name" value="PENTATRICOPEPTIDE REPEAT-CONTAINING PROTEIN"/>
    <property type="match status" value="1"/>
</dbReference>
<dbReference type="EMBL" id="CACSLK010030184">
    <property type="protein sequence ID" value="CAA0836067.1"/>
    <property type="molecule type" value="Genomic_DNA"/>
</dbReference>
<proteinExistence type="inferred from homology"/>
<dbReference type="Pfam" id="PF12854">
    <property type="entry name" value="PPR_1"/>
    <property type="match status" value="1"/>
</dbReference>
<reference evidence="5" key="1">
    <citation type="submission" date="2019-12" db="EMBL/GenBank/DDBJ databases">
        <authorList>
            <person name="Scholes J."/>
        </authorList>
    </citation>
    <scope>NUCLEOTIDE SEQUENCE</scope>
</reference>
<dbReference type="InterPro" id="IPR046960">
    <property type="entry name" value="PPR_At4g14850-like_plant"/>
</dbReference>
<accession>A0A9N7NSP0</accession>
<dbReference type="Pfam" id="PF20431">
    <property type="entry name" value="E_motif"/>
    <property type="match status" value="1"/>
</dbReference>
<dbReference type="AlphaFoldDB" id="A0A9N7NSP0"/>
<evidence type="ECO:0000256" key="3">
    <source>
        <dbReference type="PROSITE-ProRule" id="PRU00708"/>
    </source>
</evidence>
<dbReference type="SUPFAM" id="SSF48452">
    <property type="entry name" value="TPR-like"/>
    <property type="match status" value="1"/>
</dbReference>
<feature type="domain" description="DYW" evidence="4">
    <location>
        <begin position="554"/>
        <end position="648"/>
    </location>
</feature>